<evidence type="ECO:0000256" key="5">
    <source>
        <dbReference type="PIRSR" id="PIRSR602678-1"/>
    </source>
</evidence>
<dbReference type="PANTHER" id="PTHR13799:SF14">
    <property type="entry name" value="GTP CYCLOHYDROLASE 1 TYPE 2 HOMOLOG"/>
    <property type="match status" value="1"/>
</dbReference>
<feature type="binding site" evidence="5">
    <location>
        <position position="334"/>
    </location>
    <ligand>
        <name>a divalent metal cation</name>
        <dbReference type="ChEBI" id="CHEBI:60240"/>
        <label>1</label>
    </ligand>
</feature>
<accession>A0A2A6DZU6</accession>
<dbReference type="PANTHER" id="PTHR13799">
    <property type="entry name" value="NGG1 INTERACTING FACTOR 3"/>
    <property type="match status" value="1"/>
</dbReference>
<dbReference type="InterPro" id="IPR002678">
    <property type="entry name" value="DUF34/NIF3"/>
</dbReference>
<dbReference type="FunFam" id="3.40.1390.30:FF:000001">
    <property type="entry name" value="GTP cyclohydrolase 1 type 2"/>
    <property type="match status" value="1"/>
</dbReference>
<protein>
    <recommendedName>
        <fullName evidence="2 4">GTP cyclohydrolase 1 type 2 homolog</fullName>
    </recommendedName>
</protein>
<comment type="similarity">
    <text evidence="1 4">Belongs to the GTP cyclohydrolase I type 2/NIF3 family.</text>
</comment>
<dbReference type="FunFam" id="3.30.70.120:FF:000006">
    <property type="entry name" value="GTP cyclohydrolase 1 type 2 homolog"/>
    <property type="match status" value="1"/>
</dbReference>
<feature type="binding site" evidence="5">
    <location>
        <position position="105"/>
    </location>
    <ligand>
        <name>a divalent metal cation</name>
        <dbReference type="ChEBI" id="CHEBI:60240"/>
        <label>1</label>
    </ligand>
</feature>
<dbReference type="Proteomes" id="UP000243688">
    <property type="component" value="Unassembled WGS sequence"/>
</dbReference>
<gene>
    <name evidence="6" type="ORF">BLM47_07905</name>
</gene>
<dbReference type="InterPro" id="IPR036069">
    <property type="entry name" value="DUF34/NIF3_sf"/>
</dbReference>
<dbReference type="GO" id="GO:0005737">
    <property type="term" value="C:cytoplasm"/>
    <property type="evidence" value="ECO:0007669"/>
    <property type="project" value="TreeGrafter"/>
</dbReference>
<dbReference type="InterPro" id="IPR015867">
    <property type="entry name" value="N-reg_PII/ATP_PRibTrfase_C"/>
</dbReference>
<evidence type="ECO:0000313" key="7">
    <source>
        <dbReference type="Proteomes" id="UP000243688"/>
    </source>
</evidence>
<comment type="caution">
    <text evidence="6">The sequence shown here is derived from an EMBL/GenBank/DDBJ whole genome shotgun (WGS) entry which is preliminary data.</text>
</comment>
<organism evidence="6 7">
    <name type="scientific">Candidatus Reconcilbacillus cellulovorans</name>
    <dbReference type="NCBI Taxonomy" id="1906605"/>
    <lineage>
        <taxon>Bacteria</taxon>
        <taxon>Bacillati</taxon>
        <taxon>Bacillota</taxon>
        <taxon>Bacilli</taxon>
        <taxon>Bacillales</taxon>
        <taxon>Paenibacillaceae</taxon>
        <taxon>Candidatus Reconcilbacillus</taxon>
    </lineage>
</organism>
<keyword evidence="3 4" id="KW-0479">Metal-binding</keyword>
<dbReference type="InterPro" id="IPR017221">
    <property type="entry name" value="DUF34/NIF3_bac"/>
</dbReference>
<dbReference type="PIRSF" id="PIRSF037489">
    <property type="entry name" value="UCP037489_NIF3_YqfO"/>
    <property type="match status" value="1"/>
</dbReference>
<name>A0A2A6DZU6_9BACL</name>
<dbReference type="GO" id="GO:0046872">
    <property type="term" value="F:metal ion binding"/>
    <property type="evidence" value="ECO:0007669"/>
    <property type="project" value="UniProtKB-UniRule"/>
</dbReference>
<evidence type="ECO:0000256" key="2">
    <source>
        <dbReference type="ARBA" id="ARBA00022112"/>
    </source>
</evidence>
<dbReference type="Pfam" id="PF01784">
    <property type="entry name" value="DUF34_NIF3"/>
    <property type="match status" value="1"/>
</dbReference>
<dbReference type="AlphaFoldDB" id="A0A2A6DZU6"/>
<reference evidence="6 7" key="1">
    <citation type="submission" date="2016-12" db="EMBL/GenBank/DDBJ databases">
        <title>Candidatus Reconcilibacillus cellulovorans genome.</title>
        <authorList>
            <person name="Kolinko S."/>
            <person name="Wu Y.-W."/>
            <person name="Tachea F."/>
            <person name="Denzel E."/>
            <person name="Hiras J."/>
            <person name="Baecker N."/>
            <person name="Chan L.J."/>
            <person name="Eichorst S.A."/>
            <person name="Frey D."/>
            <person name="Adams P.D."/>
            <person name="Pray T."/>
            <person name="Tanjore D."/>
            <person name="Petzold C.J."/>
            <person name="Gladden J.M."/>
            <person name="Simmons B.A."/>
            <person name="Singer S.W."/>
        </authorList>
    </citation>
    <scope>NUCLEOTIDE SEQUENCE [LARGE SCALE GENOMIC DNA]</scope>
    <source>
        <strain evidence="6">JTherm</strain>
    </source>
</reference>
<evidence type="ECO:0000313" key="6">
    <source>
        <dbReference type="EMBL" id="PDO10273.1"/>
    </source>
</evidence>
<proteinExistence type="inferred from homology"/>
<dbReference type="Gene3D" id="3.30.70.120">
    <property type="match status" value="1"/>
</dbReference>
<dbReference type="EMBL" id="MOXJ01000016">
    <property type="protein sequence ID" value="PDO10273.1"/>
    <property type="molecule type" value="Genomic_DNA"/>
</dbReference>
<feature type="binding site" evidence="5">
    <location>
        <position position="67"/>
    </location>
    <ligand>
        <name>a divalent metal cation</name>
        <dbReference type="ChEBI" id="CHEBI:60240"/>
        <label>1</label>
    </ligand>
</feature>
<feature type="binding site" evidence="5">
    <location>
        <position position="331"/>
    </location>
    <ligand>
        <name>a divalent metal cation</name>
        <dbReference type="ChEBI" id="CHEBI:60240"/>
        <label>1</label>
    </ligand>
</feature>
<dbReference type="Gene3D" id="3.40.1390.30">
    <property type="entry name" value="NIF3 (NGG1p interacting factor 3)-like"/>
    <property type="match status" value="1"/>
</dbReference>
<feature type="binding site" evidence="5">
    <location>
        <position position="66"/>
    </location>
    <ligand>
        <name>a divalent metal cation</name>
        <dbReference type="ChEBI" id="CHEBI:60240"/>
        <label>1</label>
    </ligand>
</feature>
<dbReference type="NCBIfam" id="TIGR00486">
    <property type="entry name" value="YbgI_SA1388"/>
    <property type="match status" value="1"/>
</dbReference>
<evidence type="ECO:0000256" key="4">
    <source>
        <dbReference type="PIRNR" id="PIRNR037489"/>
    </source>
</evidence>
<evidence type="ECO:0000256" key="1">
    <source>
        <dbReference type="ARBA" id="ARBA00006964"/>
    </source>
</evidence>
<evidence type="ECO:0000256" key="3">
    <source>
        <dbReference type="ARBA" id="ARBA00022723"/>
    </source>
</evidence>
<dbReference type="SUPFAM" id="SSF102705">
    <property type="entry name" value="NIF3 (NGG1p interacting factor 3)-like"/>
    <property type="match status" value="1"/>
</dbReference>
<sequence>MFASGTDIVRLVEQWAPPRLAEPDDPVGLQLGTLAKPVRKAMVALEVTPEVADEAAHAGADLIVVHHPLFFRPVPHLRTDTPFGRMCETLLRREIAVYAAHTNYDVADGGMNDLMAQALGLERTRPLVPSHTERLKKLVVFVPETHHGAVLDAMFASGAGWIGNYSHCSFNVEGVGTFLPGEGTSPFVGEQGKLERVREIRVETIVPEPALERVVRAMLDAHPYEEVAYDVYPLDVKGRESGLGRVGRLAEEESLAAFAERVKRAFGVSHVRVVGDPDRPVRTVAVLGGAGRRYARQAAASGADVYVTGDVDYHTAREAEAAGLAIVDPGHWAESMMVRPFAERLGRALRDAGFATEVVASQASRDPFWWR</sequence>